<dbReference type="AlphaFoldDB" id="A0AAD9ZUA9"/>
<reference evidence="1" key="1">
    <citation type="journal article" date="2023" name="Plant J.">
        <title>Genome sequences and population genomics provide insights into the demographic history, inbreeding, and mutation load of two 'living fossil' tree species of Dipteronia.</title>
        <authorList>
            <person name="Feng Y."/>
            <person name="Comes H.P."/>
            <person name="Chen J."/>
            <person name="Zhu S."/>
            <person name="Lu R."/>
            <person name="Zhang X."/>
            <person name="Li P."/>
            <person name="Qiu J."/>
            <person name="Olsen K.M."/>
            <person name="Qiu Y."/>
        </authorList>
    </citation>
    <scope>NUCLEOTIDE SEQUENCE</scope>
    <source>
        <strain evidence="1">NBL</strain>
    </source>
</reference>
<proteinExistence type="predicted"/>
<accession>A0AAD9ZUA9</accession>
<sequence length="219" mass="25398">MTMMMMMWREKFLDRLEEQGFQKGFSLLFFLASLALVLWASFGVLLACVLLLWVWNSQRCYGIPNSVRKFLTWFGIPSTVRKFRTGFRNPNSVRNFLTALRIPNHVMNFLTEFGIPNPVRNSKLVQSKGPYVFGFIPVFRSVVTHNEVLVFTTEFSHKNIWTSSSFTTSNGAKTSGELNKNFILMDDSFRLTLTRQDMMSCNDSYEISLETEITFDFPQ</sequence>
<protein>
    <submittedName>
        <fullName evidence="1">Uncharacterized protein</fullName>
    </submittedName>
</protein>
<comment type="caution">
    <text evidence="1">The sequence shown here is derived from an EMBL/GenBank/DDBJ whole genome shotgun (WGS) entry which is preliminary data.</text>
</comment>
<evidence type="ECO:0000313" key="1">
    <source>
        <dbReference type="EMBL" id="KAK3193047.1"/>
    </source>
</evidence>
<dbReference type="Proteomes" id="UP001281410">
    <property type="component" value="Unassembled WGS sequence"/>
</dbReference>
<gene>
    <name evidence="1" type="ORF">Dsin_024357</name>
</gene>
<dbReference type="EMBL" id="JANJYJ010000008">
    <property type="protein sequence ID" value="KAK3193047.1"/>
    <property type="molecule type" value="Genomic_DNA"/>
</dbReference>
<name>A0AAD9ZUA9_9ROSI</name>
<organism evidence="1 2">
    <name type="scientific">Dipteronia sinensis</name>
    <dbReference type="NCBI Taxonomy" id="43782"/>
    <lineage>
        <taxon>Eukaryota</taxon>
        <taxon>Viridiplantae</taxon>
        <taxon>Streptophyta</taxon>
        <taxon>Embryophyta</taxon>
        <taxon>Tracheophyta</taxon>
        <taxon>Spermatophyta</taxon>
        <taxon>Magnoliopsida</taxon>
        <taxon>eudicotyledons</taxon>
        <taxon>Gunneridae</taxon>
        <taxon>Pentapetalae</taxon>
        <taxon>rosids</taxon>
        <taxon>malvids</taxon>
        <taxon>Sapindales</taxon>
        <taxon>Sapindaceae</taxon>
        <taxon>Hippocastanoideae</taxon>
        <taxon>Acereae</taxon>
        <taxon>Dipteronia</taxon>
    </lineage>
</organism>
<evidence type="ECO:0000313" key="2">
    <source>
        <dbReference type="Proteomes" id="UP001281410"/>
    </source>
</evidence>
<keyword evidence="2" id="KW-1185">Reference proteome</keyword>